<dbReference type="EMBL" id="CP011856">
    <property type="protein sequence ID" value="AKM53681.1"/>
    <property type="molecule type" value="Genomic_DNA"/>
</dbReference>
<dbReference type="PATRIC" id="fig|743698.3.peg.81"/>
<dbReference type="Proteomes" id="UP000035661">
    <property type="component" value="Chromosome"/>
</dbReference>
<organism evidence="1 2">
    <name type="scientific">Spiroplasma eriocheiris</name>
    <dbReference type="NCBI Taxonomy" id="315358"/>
    <lineage>
        <taxon>Bacteria</taxon>
        <taxon>Bacillati</taxon>
        <taxon>Mycoplasmatota</taxon>
        <taxon>Mollicutes</taxon>
        <taxon>Entomoplasmatales</taxon>
        <taxon>Spiroplasmataceae</taxon>
        <taxon>Spiroplasma</taxon>
    </lineage>
</organism>
<name>A0A0H3XIU8_9MOLU</name>
<evidence type="ECO:0000313" key="2">
    <source>
        <dbReference type="Proteomes" id="UP000035661"/>
    </source>
</evidence>
<proteinExistence type="predicted"/>
<dbReference type="RefSeq" id="WP_047790966.1">
    <property type="nucleotide sequence ID" value="NZ_CP011856.1"/>
</dbReference>
<evidence type="ECO:0000313" key="1">
    <source>
        <dbReference type="EMBL" id="AKM53681.1"/>
    </source>
</evidence>
<keyword evidence="2" id="KW-1185">Reference proteome</keyword>
<reference evidence="2" key="2">
    <citation type="submission" date="2015-06" db="EMBL/GenBank/DDBJ databases">
        <title>Complete genome sequence of Spiroplasma eriocheiris TDA-040725-5 (DSM 21848).</title>
        <authorList>
            <person name="Lo W.-S."/>
            <person name="Kuo C.-H."/>
        </authorList>
    </citation>
    <scope>NUCLEOTIDE SEQUENCE [LARGE SCALE GENOMIC DNA]</scope>
    <source>
        <strain evidence="2">TDA-040725-5</strain>
    </source>
</reference>
<dbReference type="AlphaFoldDB" id="A0A0H3XIU8"/>
<protein>
    <submittedName>
        <fullName evidence="1">Uncharacterized protein</fullName>
    </submittedName>
</protein>
<sequence>MKTVQTKNVDQEAIEIVNRYLTLGEDIYEYLNVLKHQIIQKKESNDPNQNLEAEYDEKLLAAVKKYWKEGQQL</sequence>
<dbReference type="KEGG" id="seri:SERIO_v1c00790"/>
<accession>A0A0H3XIU8</accession>
<gene>
    <name evidence="1" type="ORF">SERIO_v1c00790</name>
</gene>
<reference evidence="1 2" key="1">
    <citation type="journal article" date="2015" name="Genome Biol. Evol.">
        <title>Found and Lost: The Fates of Horizontally Acquired Genes in Arthropod-Symbiotic Spiroplasma.</title>
        <authorList>
            <person name="Lo W.S."/>
            <person name="Gasparich G.E."/>
            <person name="Kuo C.H."/>
        </authorList>
    </citation>
    <scope>NUCLEOTIDE SEQUENCE [LARGE SCALE GENOMIC DNA]</scope>
    <source>
        <strain evidence="2">TDA-040725-5</strain>
    </source>
</reference>